<dbReference type="Proteomes" id="UP000650467">
    <property type="component" value="Unassembled WGS sequence"/>
</dbReference>
<dbReference type="InterPro" id="IPR000757">
    <property type="entry name" value="Beta-glucanase-like"/>
</dbReference>
<dbReference type="InterPro" id="IPR013320">
    <property type="entry name" value="ConA-like_dom_sf"/>
</dbReference>
<keyword evidence="5" id="KW-1185">Reference proteome</keyword>
<name>A0A835TPD1_CHLIN</name>
<organism evidence="4 5">
    <name type="scientific">Chlamydomonas incerta</name>
    <dbReference type="NCBI Taxonomy" id="51695"/>
    <lineage>
        <taxon>Eukaryota</taxon>
        <taxon>Viridiplantae</taxon>
        <taxon>Chlorophyta</taxon>
        <taxon>core chlorophytes</taxon>
        <taxon>Chlorophyceae</taxon>
        <taxon>CS clade</taxon>
        <taxon>Chlamydomonadales</taxon>
        <taxon>Chlamydomonadaceae</taxon>
        <taxon>Chlamydomonas</taxon>
    </lineage>
</organism>
<dbReference type="CDD" id="cd08023">
    <property type="entry name" value="GH16_laminarinase_like"/>
    <property type="match status" value="1"/>
</dbReference>
<dbReference type="OrthoDB" id="527711at2759"/>
<accession>A0A835TPD1</accession>
<dbReference type="SUPFAM" id="SSF49899">
    <property type="entry name" value="Concanavalin A-like lectins/glucanases"/>
    <property type="match status" value="1"/>
</dbReference>
<evidence type="ECO:0000313" key="5">
    <source>
        <dbReference type="Proteomes" id="UP000650467"/>
    </source>
</evidence>
<evidence type="ECO:0000256" key="2">
    <source>
        <dbReference type="SAM" id="MobiDB-lite"/>
    </source>
</evidence>
<dbReference type="AlphaFoldDB" id="A0A835TPD1"/>
<proteinExistence type="inferred from homology"/>
<dbReference type="PROSITE" id="PS51257">
    <property type="entry name" value="PROKAR_LIPOPROTEIN"/>
    <property type="match status" value="1"/>
</dbReference>
<dbReference type="InterPro" id="IPR050546">
    <property type="entry name" value="Glycosyl_Hydrlase_16"/>
</dbReference>
<evidence type="ECO:0000259" key="3">
    <source>
        <dbReference type="PROSITE" id="PS51762"/>
    </source>
</evidence>
<comment type="caution">
    <text evidence="4">The sequence shown here is derived from an EMBL/GenBank/DDBJ whole genome shotgun (WGS) entry which is preliminary data.</text>
</comment>
<evidence type="ECO:0000256" key="1">
    <source>
        <dbReference type="ARBA" id="ARBA00006865"/>
    </source>
</evidence>
<comment type="similarity">
    <text evidence="1">Belongs to the glycosyl hydrolase 16 family.</text>
</comment>
<feature type="compositionally biased region" description="Pro residues" evidence="2">
    <location>
        <begin position="46"/>
        <end position="62"/>
    </location>
</feature>
<feature type="region of interest" description="Disordered" evidence="2">
    <location>
        <begin position="43"/>
        <end position="63"/>
    </location>
</feature>
<gene>
    <name evidence="4" type="ORF">HXX76_002850</name>
</gene>
<dbReference type="EMBL" id="JAEHOC010000004">
    <property type="protein sequence ID" value="KAG2442770.1"/>
    <property type="molecule type" value="Genomic_DNA"/>
</dbReference>
<dbReference type="PROSITE" id="PS51762">
    <property type="entry name" value="GH16_2"/>
    <property type="match status" value="1"/>
</dbReference>
<dbReference type="GO" id="GO:0005975">
    <property type="term" value="P:carbohydrate metabolic process"/>
    <property type="evidence" value="ECO:0007669"/>
    <property type="project" value="InterPro"/>
</dbReference>
<dbReference type="Gene3D" id="2.60.120.200">
    <property type="match status" value="1"/>
</dbReference>
<feature type="domain" description="GH16" evidence="3">
    <location>
        <begin position="43"/>
        <end position="364"/>
    </location>
</feature>
<protein>
    <recommendedName>
        <fullName evidence="3">GH16 domain-containing protein</fullName>
    </recommendedName>
</protein>
<dbReference type="PANTHER" id="PTHR10963:SF55">
    <property type="entry name" value="GLYCOSIDE HYDROLASE FAMILY 16 PROTEIN"/>
    <property type="match status" value="1"/>
</dbReference>
<dbReference type="PANTHER" id="PTHR10963">
    <property type="entry name" value="GLYCOSYL HYDROLASE-RELATED"/>
    <property type="match status" value="1"/>
</dbReference>
<dbReference type="GO" id="GO:0004553">
    <property type="term" value="F:hydrolase activity, hydrolyzing O-glycosyl compounds"/>
    <property type="evidence" value="ECO:0007669"/>
    <property type="project" value="InterPro"/>
</dbReference>
<evidence type="ECO:0000313" key="4">
    <source>
        <dbReference type="EMBL" id="KAG2442770.1"/>
    </source>
</evidence>
<reference evidence="4" key="1">
    <citation type="journal article" date="2020" name="bioRxiv">
        <title>Comparative genomics of Chlamydomonas.</title>
        <authorList>
            <person name="Craig R.J."/>
            <person name="Hasan A.R."/>
            <person name="Ness R.W."/>
            <person name="Keightley P.D."/>
        </authorList>
    </citation>
    <scope>NUCLEOTIDE SEQUENCE</scope>
    <source>
        <strain evidence="4">SAG 7.73</strain>
    </source>
</reference>
<sequence>MARPVPESERPDMLNLGICGWSGCTAPADTSTMTMQVDWIRAYDMTPPPSPPPSPPTAPHPTGPQLCWIEEFSPCTTSNCYNGLDTNRWGFETGDGSQYGLTQWGTTENTCYSNTTKEVRAENINDGGVSRSVLTINAWNSKTMFSCGNFRTTTRSARMISRNKAAFRYLDNTTLLLIEARMRVPLTASAWPAFWMLPGMPRTNCVGCSAYGDGWCNGGEVDIMEAKNGDGIVNQTLHFGGGSGANFYVGCTYTTRELRSAYSSAGTAAGMSSWFTAQLEWGGSYFKFMIDGVIVSSLVQSPPPAAPTWYTGAVSTSSNPLAPFDKPFYLIANLAVCGNFVGKPCTPADSTFQIDWIKVWDLYP</sequence>